<feature type="domain" description="HTH lacI-type" evidence="5">
    <location>
        <begin position="6"/>
        <end position="60"/>
    </location>
</feature>
<dbReference type="EMBL" id="MRWE01000020">
    <property type="protein sequence ID" value="ORJ25036.1"/>
    <property type="molecule type" value="Genomic_DNA"/>
</dbReference>
<feature type="domain" description="HTH cro/C1-type" evidence="6">
    <location>
        <begin position="8"/>
        <end position="50"/>
    </location>
</feature>
<dbReference type="PROSITE" id="PS50932">
    <property type="entry name" value="HTH_LACI_2"/>
    <property type="match status" value="1"/>
</dbReference>
<dbReference type="GO" id="GO:0003700">
    <property type="term" value="F:DNA-binding transcription factor activity"/>
    <property type="evidence" value="ECO:0007669"/>
    <property type="project" value="TreeGrafter"/>
</dbReference>
<keyword evidence="7" id="KW-0560">Oxidoreductase</keyword>
<dbReference type="SUPFAM" id="SSF53822">
    <property type="entry name" value="Periplasmic binding protein-like I"/>
    <property type="match status" value="1"/>
</dbReference>
<dbReference type="AlphaFoldDB" id="A0A1X0WE03"/>
<dbReference type="InterPro" id="IPR001761">
    <property type="entry name" value="Peripla_BP/Lac1_sug-bd_dom"/>
</dbReference>
<evidence type="ECO:0000313" key="7">
    <source>
        <dbReference type="EMBL" id="ORJ25036.1"/>
    </source>
</evidence>
<dbReference type="InterPro" id="IPR028082">
    <property type="entry name" value="Peripla_BP_I"/>
</dbReference>
<dbReference type="STRING" id="1646377.BS640_13150"/>
<reference evidence="7 8" key="1">
    <citation type="journal article" date="2017" name="Int. J. Syst. Evol. Microbiol.">
        <title>Rouxiella badensis sp. nov. and Rouxiella silvae sp. nov. isolated from peat bog soil in Germany and emendation of the genus description.</title>
        <authorList>
            <person name="Le Fleche-Mateos A."/>
            <person name="Kugler J.H."/>
            <person name="Hansen S.H."/>
            <person name="Syldatk C."/>
            <person name="Hausmann R."/>
            <person name="Lomprez F."/>
            <person name="Vandenbogaert M."/>
            <person name="Manuguerra J.C."/>
            <person name="Grimont P.A."/>
        </authorList>
    </citation>
    <scope>NUCLEOTIDE SEQUENCE [LARGE SCALE GENOMIC DNA]</scope>
    <source>
        <strain evidence="7 8">DSM 100043</strain>
    </source>
</reference>
<dbReference type="Proteomes" id="UP000192536">
    <property type="component" value="Unassembled WGS sequence"/>
</dbReference>
<evidence type="ECO:0000313" key="8">
    <source>
        <dbReference type="Proteomes" id="UP000192536"/>
    </source>
</evidence>
<keyword evidence="7" id="KW-0575">Peroxidase</keyword>
<dbReference type="InterPro" id="IPR001387">
    <property type="entry name" value="Cro/C1-type_HTH"/>
</dbReference>
<dbReference type="RefSeq" id="WP_084912715.1">
    <property type="nucleotide sequence ID" value="NZ_CP114062.1"/>
</dbReference>
<dbReference type="GeneID" id="93565777"/>
<evidence type="ECO:0000259" key="5">
    <source>
        <dbReference type="PROSITE" id="PS50932"/>
    </source>
</evidence>
<dbReference type="Pfam" id="PF00356">
    <property type="entry name" value="LacI"/>
    <property type="match status" value="1"/>
</dbReference>
<dbReference type="InterPro" id="IPR010982">
    <property type="entry name" value="Lambda_DNA-bd_dom_sf"/>
</dbReference>
<dbReference type="GO" id="GO:0004601">
    <property type="term" value="F:peroxidase activity"/>
    <property type="evidence" value="ECO:0007669"/>
    <property type="project" value="UniProtKB-KW"/>
</dbReference>
<evidence type="ECO:0000256" key="2">
    <source>
        <dbReference type="ARBA" id="ARBA00023015"/>
    </source>
</evidence>
<dbReference type="Gene3D" id="3.40.50.2300">
    <property type="match status" value="2"/>
</dbReference>
<evidence type="ECO:0000256" key="1">
    <source>
        <dbReference type="ARBA" id="ARBA00022491"/>
    </source>
</evidence>
<sequence length="340" mass="37116">MANKRVVLSDVAQMAGLSKATVSRYLNNSIVLPQQTVQRIENAINTLGYRANSLARRLSMGGSETIGLVLPDIANPFFAELADAAEEAASEYKYSLVLCVTRNNLEKECQFIRWLDTRQVDGLLFTTNRPDNGQLYTELKDQRNVVLIDEDVPGCEVPKVFSDNVHGGELATQALIDAGHRRIAFVGGPDELMSVRERHQGYRQALAKGAIAYDPALVLYGDYDRVFGRQALDTLLALPTPPSAIFAASDYLALGLLDGVRARGLSVPGSLSLVGFDDAIYSDLITPRLSTIRQSARELGRTAVEALIQRLNDDASPNTVSRIPVAWIARDSVSAYPPKP</sequence>
<dbReference type="CDD" id="cd01392">
    <property type="entry name" value="HTH_LacI"/>
    <property type="match status" value="1"/>
</dbReference>
<dbReference type="InterPro" id="IPR000843">
    <property type="entry name" value="HTH_LacI"/>
</dbReference>
<dbReference type="SUPFAM" id="SSF47413">
    <property type="entry name" value="lambda repressor-like DNA-binding domains"/>
    <property type="match status" value="1"/>
</dbReference>
<accession>A0A1X0WE03</accession>
<keyword evidence="4" id="KW-0804">Transcription</keyword>
<keyword evidence="3" id="KW-0238">DNA-binding</keyword>
<protein>
    <submittedName>
        <fullName evidence="7">Cytochrome-c peroxidase</fullName>
    </submittedName>
</protein>
<name>A0A1X0WE03_9GAMM</name>
<dbReference type="GO" id="GO:0000976">
    <property type="term" value="F:transcription cis-regulatory region binding"/>
    <property type="evidence" value="ECO:0007669"/>
    <property type="project" value="TreeGrafter"/>
</dbReference>
<evidence type="ECO:0000256" key="3">
    <source>
        <dbReference type="ARBA" id="ARBA00023125"/>
    </source>
</evidence>
<dbReference type="PANTHER" id="PTHR30146">
    <property type="entry name" value="LACI-RELATED TRANSCRIPTIONAL REPRESSOR"/>
    <property type="match status" value="1"/>
</dbReference>
<gene>
    <name evidence="7" type="ORF">BS640_13150</name>
</gene>
<dbReference type="Gene3D" id="1.10.260.40">
    <property type="entry name" value="lambda repressor-like DNA-binding domains"/>
    <property type="match status" value="1"/>
</dbReference>
<keyword evidence="8" id="KW-1185">Reference proteome</keyword>
<dbReference type="Pfam" id="PF00532">
    <property type="entry name" value="Peripla_BP_1"/>
    <property type="match status" value="1"/>
</dbReference>
<dbReference type="PROSITE" id="PS50943">
    <property type="entry name" value="HTH_CROC1"/>
    <property type="match status" value="1"/>
</dbReference>
<proteinExistence type="predicted"/>
<dbReference type="CDD" id="cd06267">
    <property type="entry name" value="PBP1_LacI_sugar_binding-like"/>
    <property type="match status" value="1"/>
</dbReference>
<dbReference type="PANTHER" id="PTHR30146:SF148">
    <property type="entry name" value="HTH-TYPE TRANSCRIPTIONAL REPRESSOR PURR-RELATED"/>
    <property type="match status" value="1"/>
</dbReference>
<evidence type="ECO:0000259" key="6">
    <source>
        <dbReference type="PROSITE" id="PS50943"/>
    </source>
</evidence>
<organism evidence="7 8">
    <name type="scientific">Rouxiella badensis</name>
    <dbReference type="NCBI Taxonomy" id="1646377"/>
    <lineage>
        <taxon>Bacteria</taxon>
        <taxon>Pseudomonadati</taxon>
        <taxon>Pseudomonadota</taxon>
        <taxon>Gammaproteobacteria</taxon>
        <taxon>Enterobacterales</taxon>
        <taxon>Yersiniaceae</taxon>
        <taxon>Rouxiella</taxon>
    </lineage>
</organism>
<comment type="caution">
    <text evidence="7">The sequence shown here is derived from an EMBL/GenBank/DDBJ whole genome shotgun (WGS) entry which is preliminary data.</text>
</comment>
<keyword evidence="2" id="KW-0805">Transcription regulation</keyword>
<dbReference type="SMART" id="SM00354">
    <property type="entry name" value="HTH_LACI"/>
    <property type="match status" value="1"/>
</dbReference>
<keyword evidence="1" id="KW-0678">Repressor</keyword>
<evidence type="ECO:0000256" key="4">
    <source>
        <dbReference type="ARBA" id="ARBA00023163"/>
    </source>
</evidence>